<feature type="region of interest" description="Disordered" evidence="1">
    <location>
        <begin position="1"/>
        <end position="56"/>
    </location>
</feature>
<dbReference type="InterPro" id="IPR018822">
    <property type="entry name" value="UPF0646"/>
</dbReference>
<dbReference type="RefSeq" id="XP_460716.1">
    <property type="nucleotide sequence ID" value="XM_460716.1"/>
</dbReference>
<accession>Q6BM55</accession>
<dbReference type="eggNOG" id="ENOG502SBW0">
    <property type="taxonomic scope" value="Eukaryota"/>
</dbReference>
<feature type="compositionally biased region" description="Acidic residues" evidence="1">
    <location>
        <begin position="182"/>
        <end position="207"/>
    </location>
</feature>
<feature type="compositionally biased region" description="Acidic residues" evidence="1">
    <location>
        <begin position="137"/>
        <end position="152"/>
    </location>
</feature>
<evidence type="ECO:0000313" key="3">
    <source>
        <dbReference type="Proteomes" id="UP000000599"/>
    </source>
</evidence>
<feature type="compositionally biased region" description="Basic and acidic residues" evidence="1">
    <location>
        <begin position="114"/>
        <end position="129"/>
    </location>
</feature>
<feature type="compositionally biased region" description="Basic and acidic residues" evidence="1">
    <location>
        <begin position="520"/>
        <end position="530"/>
    </location>
</feature>
<dbReference type="Pfam" id="PF10336">
    <property type="entry name" value="DUF2420"/>
    <property type="match status" value="1"/>
</dbReference>
<keyword evidence="3" id="KW-1185">Reference proteome</keyword>
<dbReference type="InParanoid" id="Q6BM55"/>
<organism evidence="2 3">
    <name type="scientific">Debaryomyces hansenii (strain ATCC 36239 / CBS 767 / BCRC 21394 / JCM 1990 / NBRC 0083 / IGC 2968)</name>
    <name type="common">Yeast</name>
    <name type="synonym">Torulaspora hansenii</name>
    <dbReference type="NCBI Taxonomy" id="284592"/>
    <lineage>
        <taxon>Eukaryota</taxon>
        <taxon>Fungi</taxon>
        <taxon>Dikarya</taxon>
        <taxon>Ascomycota</taxon>
        <taxon>Saccharomycotina</taxon>
        <taxon>Pichiomycetes</taxon>
        <taxon>Debaryomycetaceae</taxon>
        <taxon>Debaryomyces</taxon>
    </lineage>
</organism>
<dbReference type="AlphaFoldDB" id="Q6BM55"/>
<evidence type="ECO:0000256" key="1">
    <source>
        <dbReference type="SAM" id="MobiDB-lite"/>
    </source>
</evidence>
<feature type="compositionally biased region" description="Polar residues" evidence="1">
    <location>
        <begin position="1"/>
        <end position="10"/>
    </location>
</feature>
<dbReference type="OMA" id="ATHCTES"/>
<gene>
    <name evidence="2" type="ordered locus">DEHA2F08184g</name>
</gene>
<evidence type="ECO:0000313" key="2">
    <source>
        <dbReference type="EMBL" id="CAG89056.1"/>
    </source>
</evidence>
<sequence>MYKVSEYSNNNHEREDASTKEERTAIEIDTGDAFQDNDYNMSADEDIAEKPGDSINEGERIDEIEDKLLSSGDEDLGAEMHKIGTEVGGDSYRNSVVEFYSEDEIENLEEDEQTSDKETENIIEDEKSDYLSNDSVVELDELNNFEDHDDVQEIPPPNNSLHKREDSGYNNQETLEVREHEELVEDDQDEYDQDENGQDENGQDENADDKIKEIEVNAGGANQEIFEELDNEGFDKSEHDEIKEGREENDVKHEKENDDERGDEQRKKEEEELEEKEIEVQGEQQEDDDGKPVNEQVGYREVRKNENSIHGETVIEGIIEYGNDEKDEVRPDEENIPASSNINVQSKMPNSKLESTFPIIINIAETEFLLVPFDNHRNPEIDVSHLVSLYDDNEILKLTIEEFFGLMRTNEDLNEIHQFTVNKELVLVIPELNLSITEDNIYSRDITIEDFIVSFENLNSNSINDGEELIHKSLSFLLTSQTRFITNFNNLTESIRRGKGFNCVSLENSVYEPIAIAPEARTEDSHKRQSLDSSDETDAQQTKRAKVSI</sequence>
<dbReference type="KEGG" id="dha:DEHA2F08184g"/>
<dbReference type="GeneID" id="2903333"/>
<dbReference type="EMBL" id="CR382138">
    <property type="protein sequence ID" value="CAG89056.1"/>
    <property type="molecule type" value="Genomic_DNA"/>
</dbReference>
<reference evidence="2 3" key="1">
    <citation type="journal article" date="2004" name="Nature">
        <title>Genome evolution in yeasts.</title>
        <authorList>
            <consortium name="Genolevures"/>
            <person name="Dujon B."/>
            <person name="Sherman D."/>
            <person name="Fischer G."/>
            <person name="Durrens P."/>
            <person name="Casaregola S."/>
            <person name="Lafontaine I."/>
            <person name="de Montigny J."/>
            <person name="Marck C."/>
            <person name="Neuveglise C."/>
            <person name="Talla E."/>
            <person name="Goffard N."/>
            <person name="Frangeul L."/>
            <person name="Aigle M."/>
            <person name="Anthouard V."/>
            <person name="Babour A."/>
            <person name="Barbe V."/>
            <person name="Barnay S."/>
            <person name="Blanchin S."/>
            <person name="Beckerich J.M."/>
            <person name="Beyne E."/>
            <person name="Bleykasten C."/>
            <person name="Boisrame A."/>
            <person name="Boyer J."/>
            <person name="Cattolico L."/>
            <person name="Confanioleri F."/>
            <person name="de Daruvar A."/>
            <person name="Despons L."/>
            <person name="Fabre E."/>
            <person name="Fairhead C."/>
            <person name="Ferry-Dumazet H."/>
            <person name="Groppi A."/>
            <person name="Hantraye F."/>
            <person name="Hennequin C."/>
            <person name="Jauniaux N."/>
            <person name="Joyet P."/>
            <person name="Kachouri R."/>
            <person name="Kerrest A."/>
            <person name="Koszul R."/>
            <person name="Lemaire M."/>
            <person name="Lesur I."/>
            <person name="Ma L."/>
            <person name="Muller H."/>
            <person name="Nicaud J.M."/>
            <person name="Nikolski M."/>
            <person name="Oztas S."/>
            <person name="Ozier-Kalogeropoulos O."/>
            <person name="Pellenz S."/>
            <person name="Potier S."/>
            <person name="Richard G.F."/>
            <person name="Straub M.L."/>
            <person name="Suleau A."/>
            <person name="Swennene D."/>
            <person name="Tekaia F."/>
            <person name="Wesolowski-Louvel M."/>
            <person name="Westhof E."/>
            <person name="Wirth B."/>
            <person name="Zeniou-Meyer M."/>
            <person name="Zivanovic I."/>
            <person name="Bolotin-Fukuhara M."/>
            <person name="Thierry A."/>
            <person name="Bouchier C."/>
            <person name="Caudron B."/>
            <person name="Scarpelli C."/>
            <person name="Gaillardin C."/>
            <person name="Weissenbach J."/>
            <person name="Wincker P."/>
            <person name="Souciet J.L."/>
        </authorList>
    </citation>
    <scope>NUCLEOTIDE SEQUENCE [LARGE SCALE GENOMIC DNA]</scope>
    <source>
        <strain evidence="3">ATCC 36239 / CBS 767 / BCRC 21394 / JCM 1990 / NBRC 0083 / IGC 2968</strain>
    </source>
</reference>
<proteinExistence type="predicted"/>
<feature type="compositionally biased region" description="Basic and acidic residues" evidence="1">
    <location>
        <begin position="11"/>
        <end position="26"/>
    </location>
</feature>
<protein>
    <submittedName>
        <fullName evidence="2">DEHA2F08184p</fullName>
    </submittedName>
</protein>
<dbReference type="OrthoDB" id="2507795at2759"/>
<dbReference type="STRING" id="284592.Q6BM55"/>
<dbReference type="Proteomes" id="UP000000599">
    <property type="component" value="Chromosome F"/>
</dbReference>
<feature type="region of interest" description="Disordered" evidence="1">
    <location>
        <begin position="105"/>
        <end position="294"/>
    </location>
</feature>
<name>Q6BM55_DEBHA</name>
<dbReference type="HOGENOM" id="CLU_496079_0_0_1"/>
<feature type="compositionally biased region" description="Basic and acidic residues" evidence="1">
    <location>
        <begin position="233"/>
        <end position="270"/>
    </location>
</feature>
<feature type="region of interest" description="Disordered" evidence="1">
    <location>
        <begin position="518"/>
        <end position="549"/>
    </location>
</feature>